<dbReference type="AlphaFoldDB" id="A0A7T8HHR9"/>
<dbReference type="GO" id="GO:0005794">
    <property type="term" value="C:Golgi apparatus"/>
    <property type="evidence" value="ECO:0007669"/>
    <property type="project" value="InterPro"/>
</dbReference>
<reference evidence="3" key="1">
    <citation type="submission" date="2021-01" db="EMBL/GenBank/DDBJ databases">
        <title>Caligus Genome Assembly.</title>
        <authorList>
            <person name="Gallardo-Escarate C."/>
        </authorList>
    </citation>
    <scope>NUCLEOTIDE SEQUENCE [LARGE SCALE GENOMIC DNA]</scope>
</reference>
<dbReference type="GO" id="GO:0044325">
    <property type="term" value="F:transmembrane transporter binding"/>
    <property type="evidence" value="ECO:0007669"/>
    <property type="project" value="TreeGrafter"/>
</dbReference>
<evidence type="ECO:0000313" key="2">
    <source>
        <dbReference type="EMBL" id="QQP50308.1"/>
    </source>
</evidence>
<protein>
    <submittedName>
        <fullName evidence="2">Golgi-associated PDZ and coiled-coil motif-containing protein-like Protein</fullName>
    </submittedName>
</protein>
<dbReference type="PANTHER" id="PTHR16528:SF2">
    <property type="entry name" value="GOLGI-ASSOCIATED PDZ AND COILED-COIL MOTIF-CONTAINING PROTEIN"/>
    <property type="match status" value="1"/>
</dbReference>
<dbReference type="GO" id="GO:0030140">
    <property type="term" value="C:trans-Golgi network transport vesicle"/>
    <property type="evidence" value="ECO:0007669"/>
    <property type="project" value="TreeGrafter"/>
</dbReference>
<dbReference type="EMBL" id="CP045896">
    <property type="protein sequence ID" value="QQP50308.1"/>
    <property type="molecule type" value="Genomic_DNA"/>
</dbReference>
<dbReference type="OrthoDB" id="10063653at2759"/>
<gene>
    <name evidence="2" type="ORF">FKW44_011267</name>
</gene>
<keyword evidence="1" id="KW-0175">Coiled coil</keyword>
<dbReference type="GO" id="GO:2000009">
    <property type="term" value="P:negative regulation of protein localization to cell surface"/>
    <property type="evidence" value="ECO:0007669"/>
    <property type="project" value="TreeGrafter"/>
</dbReference>
<name>A0A7T8HHR9_CALRO</name>
<feature type="non-terminal residue" evidence="2">
    <location>
        <position position="1"/>
    </location>
</feature>
<organism evidence="2 3">
    <name type="scientific">Caligus rogercresseyi</name>
    <name type="common">Sea louse</name>
    <dbReference type="NCBI Taxonomy" id="217165"/>
    <lineage>
        <taxon>Eukaryota</taxon>
        <taxon>Metazoa</taxon>
        <taxon>Ecdysozoa</taxon>
        <taxon>Arthropoda</taxon>
        <taxon>Crustacea</taxon>
        <taxon>Multicrustacea</taxon>
        <taxon>Hexanauplia</taxon>
        <taxon>Copepoda</taxon>
        <taxon>Siphonostomatoida</taxon>
        <taxon>Caligidae</taxon>
        <taxon>Caligus</taxon>
    </lineage>
</organism>
<evidence type="ECO:0000313" key="3">
    <source>
        <dbReference type="Proteomes" id="UP000595437"/>
    </source>
</evidence>
<accession>A0A7T8HHR9</accession>
<dbReference type="GO" id="GO:0016020">
    <property type="term" value="C:membrane"/>
    <property type="evidence" value="ECO:0007669"/>
    <property type="project" value="TreeGrafter"/>
</dbReference>
<dbReference type="PANTHER" id="PTHR16528">
    <property type="entry name" value="GOLGI-ASSOCIATED PDZ AND COILED-COIL MOTIF-CONTAINING"/>
    <property type="match status" value="1"/>
</dbReference>
<keyword evidence="3" id="KW-1185">Reference proteome</keyword>
<feature type="coiled-coil region" evidence="1">
    <location>
        <begin position="38"/>
        <end position="65"/>
    </location>
</feature>
<proteinExistence type="predicted"/>
<sequence length="72" mass="8416">LKEYEEYFEEDEGSRCLNEISSAFVQALHKAQTVFQVNAKLEAQLLHLREELAASHARNERLQADKDYLFCK</sequence>
<dbReference type="InterPro" id="IPR038879">
    <property type="entry name" value="GOPC"/>
</dbReference>
<dbReference type="Proteomes" id="UP000595437">
    <property type="component" value="Chromosome 7"/>
</dbReference>
<evidence type="ECO:0000256" key="1">
    <source>
        <dbReference type="SAM" id="Coils"/>
    </source>
</evidence>